<dbReference type="InterPro" id="IPR014017">
    <property type="entry name" value="DNA_helicase_UvrD-like_C"/>
</dbReference>
<dbReference type="InterPro" id="IPR000212">
    <property type="entry name" value="DNA_helicase_UvrD/REP"/>
</dbReference>
<keyword evidence="2" id="KW-0547">Nucleotide-binding</keyword>
<dbReference type="PANTHER" id="PTHR11070:SF61">
    <property type="entry name" value="DNA 3'-5' HELICASE"/>
    <property type="match status" value="1"/>
</dbReference>
<keyword evidence="5" id="KW-0067">ATP-binding</keyword>
<name>A0A2G3A4F6_CAPAN</name>
<keyword evidence="12" id="KW-1185">Reference proteome</keyword>
<dbReference type="Gramene" id="PHT89071">
    <property type="protein sequence ID" value="PHT89071"/>
    <property type="gene ID" value="T459_04184"/>
</dbReference>
<evidence type="ECO:0000256" key="3">
    <source>
        <dbReference type="ARBA" id="ARBA00022801"/>
    </source>
</evidence>
<dbReference type="GO" id="GO:0000725">
    <property type="term" value="P:recombinational repair"/>
    <property type="evidence" value="ECO:0000318"/>
    <property type="project" value="GO_Central"/>
</dbReference>
<evidence type="ECO:0000256" key="8">
    <source>
        <dbReference type="ARBA" id="ARBA00034808"/>
    </source>
</evidence>
<dbReference type="InterPro" id="IPR013986">
    <property type="entry name" value="DExx_box_DNA_helicase_dom_sf"/>
</dbReference>
<evidence type="ECO:0000256" key="2">
    <source>
        <dbReference type="ARBA" id="ARBA00022741"/>
    </source>
</evidence>
<dbReference type="Pfam" id="PF00580">
    <property type="entry name" value="UvrD-helicase"/>
    <property type="match status" value="1"/>
</dbReference>
<dbReference type="Gene3D" id="1.10.486.10">
    <property type="entry name" value="PCRA, domain 4"/>
    <property type="match status" value="1"/>
</dbReference>
<reference evidence="11 12" key="2">
    <citation type="journal article" date="2017" name="Genome Biol.">
        <title>New reference genome sequences of hot pepper reveal the massive evolution of plant disease-resistance genes by retroduplication.</title>
        <authorList>
            <person name="Kim S."/>
            <person name="Park J."/>
            <person name="Yeom S.I."/>
            <person name="Kim Y.M."/>
            <person name="Seo E."/>
            <person name="Kim K.T."/>
            <person name="Kim M.S."/>
            <person name="Lee J.M."/>
            <person name="Cheong K."/>
            <person name="Shin H.S."/>
            <person name="Kim S.B."/>
            <person name="Han K."/>
            <person name="Lee J."/>
            <person name="Park M."/>
            <person name="Lee H.A."/>
            <person name="Lee H.Y."/>
            <person name="Lee Y."/>
            <person name="Oh S."/>
            <person name="Lee J.H."/>
            <person name="Choi E."/>
            <person name="Choi E."/>
            <person name="Lee S.E."/>
            <person name="Jeon J."/>
            <person name="Kim H."/>
            <person name="Choi G."/>
            <person name="Song H."/>
            <person name="Lee J."/>
            <person name="Lee S.C."/>
            <person name="Kwon J.K."/>
            <person name="Lee H.Y."/>
            <person name="Koo N."/>
            <person name="Hong Y."/>
            <person name="Kim R.W."/>
            <person name="Kang W.H."/>
            <person name="Huh J.H."/>
            <person name="Kang B.C."/>
            <person name="Yang T.J."/>
            <person name="Lee Y.H."/>
            <person name="Bennetzen J.L."/>
            <person name="Choi D."/>
        </authorList>
    </citation>
    <scope>NUCLEOTIDE SEQUENCE [LARGE SCALE GENOMIC DNA]</scope>
    <source>
        <strain evidence="12">cv. CM334</strain>
    </source>
</reference>
<comment type="catalytic activity">
    <reaction evidence="9">
        <text>ATP + H2O = ADP + phosphate + H(+)</text>
        <dbReference type="Rhea" id="RHEA:13065"/>
        <dbReference type="ChEBI" id="CHEBI:15377"/>
        <dbReference type="ChEBI" id="CHEBI:15378"/>
        <dbReference type="ChEBI" id="CHEBI:30616"/>
        <dbReference type="ChEBI" id="CHEBI:43474"/>
        <dbReference type="ChEBI" id="CHEBI:456216"/>
        <dbReference type="EC" id="5.6.2.4"/>
    </reaction>
</comment>
<evidence type="ECO:0000256" key="7">
    <source>
        <dbReference type="ARBA" id="ARBA00034617"/>
    </source>
</evidence>
<dbReference type="Gene3D" id="1.10.10.160">
    <property type="match status" value="1"/>
</dbReference>
<organism evidence="11 12">
    <name type="scientific">Capsicum annuum</name>
    <name type="common">Capsicum pepper</name>
    <dbReference type="NCBI Taxonomy" id="4072"/>
    <lineage>
        <taxon>Eukaryota</taxon>
        <taxon>Viridiplantae</taxon>
        <taxon>Streptophyta</taxon>
        <taxon>Embryophyta</taxon>
        <taxon>Tracheophyta</taxon>
        <taxon>Spermatophyta</taxon>
        <taxon>Magnoliopsida</taxon>
        <taxon>eudicotyledons</taxon>
        <taxon>Gunneridae</taxon>
        <taxon>Pentapetalae</taxon>
        <taxon>asterids</taxon>
        <taxon>lamiids</taxon>
        <taxon>Solanales</taxon>
        <taxon>Solanaceae</taxon>
        <taxon>Solanoideae</taxon>
        <taxon>Capsiceae</taxon>
        <taxon>Capsicum</taxon>
    </lineage>
</organism>
<evidence type="ECO:0000313" key="12">
    <source>
        <dbReference type="Proteomes" id="UP000222542"/>
    </source>
</evidence>
<keyword evidence="4" id="KW-0347">Helicase</keyword>
<dbReference type="GO" id="GO:0005524">
    <property type="term" value="F:ATP binding"/>
    <property type="evidence" value="ECO:0007669"/>
    <property type="project" value="UniProtKB-KW"/>
</dbReference>
<evidence type="ECO:0000256" key="5">
    <source>
        <dbReference type="ARBA" id="ARBA00022840"/>
    </source>
</evidence>
<dbReference type="InterPro" id="IPR027417">
    <property type="entry name" value="P-loop_NTPase"/>
</dbReference>
<dbReference type="Gene3D" id="3.40.50.300">
    <property type="entry name" value="P-loop containing nucleotide triphosphate hydrolases"/>
    <property type="match status" value="2"/>
</dbReference>
<feature type="domain" description="UvrD-like helicase C-terminal" evidence="10">
    <location>
        <begin position="280"/>
        <end position="531"/>
    </location>
</feature>
<comment type="catalytic activity">
    <reaction evidence="7">
        <text>Couples ATP hydrolysis with the unwinding of duplex DNA by translocating in the 3'-5' direction.</text>
        <dbReference type="EC" id="5.6.2.4"/>
    </reaction>
</comment>
<comment type="caution">
    <text evidence="11">The sequence shown here is derived from an EMBL/GenBank/DDBJ whole genome shotgun (WGS) entry which is preliminary data.</text>
</comment>
<evidence type="ECO:0000256" key="9">
    <source>
        <dbReference type="ARBA" id="ARBA00048988"/>
    </source>
</evidence>
<dbReference type="GO" id="GO:0016787">
    <property type="term" value="F:hydrolase activity"/>
    <property type="evidence" value="ECO:0007669"/>
    <property type="project" value="UniProtKB-KW"/>
</dbReference>
<keyword evidence="6" id="KW-0413">Isomerase</keyword>
<accession>A0A2G3A4F6</accession>
<dbReference type="EMBL" id="AYRZ02000002">
    <property type="protein sequence ID" value="PHT89071.1"/>
    <property type="molecule type" value="Genomic_DNA"/>
</dbReference>
<dbReference type="CDD" id="cd09272">
    <property type="entry name" value="RNase_HI_RT_Ty1"/>
    <property type="match status" value="1"/>
</dbReference>
<evidence type="ECO:0000259" key="10">
    <source>
        <dbReference type="PROSITE" id="PS51217"/>
    </source>
</evidence>
<dbReference type="Pfam" id="PF13361">
    <property type="entry name" value="UvrD_C"/>
    <property type="match status" value="1"/>
</dbReference>
<dbReference type="PANTHER" id="PTHR11070">
    <property type="entry name" value="UVRD / RECB / PCRA DNA HELICASE FAMILY MEMBER"/>
    <property type="match status" value="1"/>
</dbReference>
<protein>
    <recommendedName>
        <fullName evidence="8">DNA 3'-5' helicase</fullName>
        <ecNumber evidence="8">5.6.2.4</ecNumber>
    </recommendedName>
</protein>
<proteinExistence type="inferred from homology"/>
<keyword evidence="3" id="KW-0378">Hydrolase</keyword>
<dbReference type="InterPro" id="IPR014016">
    <property type="entry name" value="UvrD-like_ATP-bd"/>
</dbReference>
<dbReference type="SUPFAM" id="SSF52540">
    <property type="entry name" value="P-loop containing nucleoside triphosphate hydrolases"/>
    <property type="match status" value="1"/>
</dbReference>
<gene>
    <name evidence="11" type="ORF">T459_04184</name>
</gene>
<evidence type="ECO:0000256" key="6">
    <source>
        <dbReference type="ARBA" id="ARBA00023235"/>
    </source>
</evidence>
<dbReference type="Proteomes" id="UP000222542">
    <property type="component" value="Unassembled WGS sequence"/>
</dbReference>
<sequence>MEDCKSLATPIDQNEKFCKEDGAGKVDEGLYRSLIGFLIYMHCASEIHFQAAKRVIRYVKGTINFGIMFKKTPDFQFRGFSDSDWAGCSDDMRSTSGYWFSFGSGIVSWCSKKQDVVAQSTAEAEYIADALAVNQALWIRKLLADLYMEQKKSAEILVENEAAISIANNPVKSAGKTPDDYYKVGNETGAAVLQSYNDILKSCNALDYHDLISCSAKLLTDFSEVFEECQELWKAMVIDEFQDRSAVQYELLRILALHKRITIVGDEDQVRLTKNYRSTRCIVEAASFLIQNNLKRCQSKRVLTDNSVGSKITIKECCNEAAQCSFVVDKILEISSDGTAGKSSFGDIAILFRRQVSGKIFQAAFRNRKIPFNVHGVAFYRKKVVRTIIAMLRTTLPGSDDGSFRRVFKALLLSEKEETKKVIEHIENVSTVRKSSFISAARDIFSAKVSGTFKRSQLTQGRKVLLMIDMISKLVNKEESISAVITSVANMIPQVPSLPVSPNFSSPGNCLIQTSSQVAATIAQYSASALD</sequence>
<dbReference type="STRING" id="4072.A0A2G3A4F6"/>
<dbReference type="GO" id="GO:0043138">
    <property type="term" value="F:3'-5' DNA helicase activity"/>
    <property type="evidence" value="ECO:0000318"/>
    <property type="project" value="GO_Central"/>
</dbReference>
<dbReference type="GO" id="GO:0005634">
    <property type="term" value="C:nucleus"/>
    <property type="evidence" value="ECO:0000318"/>
    <property type="project" value="GO_Central"/>
</dbReference>
<evidence type="ECO:0000313" key="11">
    <source>
        <dbReference type="EMBL" id="PHT89071.1"/>
    </source>
</evidence>
<reference evidence="11 12" key="1">
    <citation type="journal article" date="2014" name="Nat. Genet.">
        <title>Genome sequence of the hot pepper provides insights into the evolution of pungency in Capsicum species.</title>
        <authorList>
            <person name="Kim S."/>
            <person name="Park M."/>
            <person name="Yeom S.I."/>
            <person name="Kim Y.M."/>
            <person name="Lee J.M."/>
            <person name="Lee H.A."/>
            <person name="Seo E."/>
            <person name="Choi J."/>
            <person name="Cheong K."/>
            <person name="Kim K.T."/>
            <person name="Jung K."/>
            <person name="Lee G.W."/>
            <person name="Oh S.K."/>
            <person name="Bae C."/>
            <person name="Kim S.B."/>
            <person name="Lee H.Y."/>
            <person name="Kim S.Y."/>
            <person name="Kim M.S."/>
            <person name="Kang B.C."/>
            <person name="Jo Y.D."/>
            <person name="Yang H.B."/>
            <person name="Jeong H.J."/>
            <person name="Kang W.H."/>
            <person name="Kwon J.K."/>
            <person name="Shin C."/>
            <person name="Lim J.Y."/>
            <person name="Park J.H."/>
            <person name="Huh J.H."/>
            <person name="Kim J.S."/>
            <person name="Kim B.D."/>
            <person name="Cohen O."/>
            <person name="Paran I."/>
            <person name="Suh M.C."/>
            <person name="Lee S.B."/>
            <person name="Kim Y.K."/>
            <person name="Shin Y."/>
            <person name="Noh S.J."/>
            <person name="Park J."/>
            <person name="Seo Y.S."/>
            <person name="Kwon S.Y."/>
            <person name="Kim H.A."/>
            <person name="Park J.M."/>
            <person name="Kim H.J."/>
            <person name="Choi S.B."/>
            <person name="Bosland P.W."/>
            <person name="Reeves G."/>
            <person name="Jo S.H."/>
            <person name="Lee B.W."/>
            <person name="Cho H.T."/>
            <person name="Choi H.S."/>
            <person name="Lee M.S."/>
            <person name="Yu Y."/>
            <person name="Do Choi Y."/>
            <person name="Park B.S."/>
            <person name="van Deynze A."/>
            <person name="Ashrafi H."/>
            <person name="Hill T."/>
            <person name="Kim W.T."/>
            <person name="Pai H.S."/>
            <person name="Ahn H.K."/>
            <person name="Yeam I."/>
            <person name="Giovannoni J.J."/>
            <person name="Rose J.K."/>
            <person name="Sorensen I."/>
            <person name="Lee S.J."/>
            <person name="Kim R.W."/>
            <person name="Choi I.Y."/>
            <person name="Choi B.S."/>
            <person name="Lim J.S."/>
            <person name="Lee Y.H."/>
            <person name="Choi D."/>
        </authorList>
    </citation>
    <scope>NUCLEOTIDE SEQUENCE [LARGE SCALE GENOMIC DNA]</scope>
    <source>
        <strain evidence="12">cv. CM334</strain>
    </source>
</reference>
<evidence type="ECO:0000256" key="1">
    <source>
        <dbReference type="ARBA" id="ARBA00009922"/>
    </source>
</evidence>
<comment type="similarity">
    <text evidence="1">Belongs to the helicase family. UvrD subfamily.</text>
</comment>
<dbReference type="PROSITE" id="PS51217">
    <property type="entry name" value="UVRD_HELICASE_CTER"/>
    <property type="match status" value="1"/>
</dbReference>
<dbReference type="GO" id="GO:0003677">
    <property type="term" value="F:DNA binding"/>
    <property type="evidence" value="ECO:0007669"/>
    <property type="project" value="InterPro"/>
</dbReference>
<dbReference type="AlphaFoldDB" id="A0A2G3A4F6"/>
<evidence type="ECO:0000256" key="4">
    <source>
        <dbReference type="ARBA" id="ARBA00022806"/>
    </source>
</evidence>
<dbReference type="EC" id="5.6.2.4" evidence="8"/>